<dbReference type="Proteomes" id="UP001317532">
    <property type="component" value="Chromosome"/>
</dbReference>
<dbReference type="CDD" id="cd06423">
    <property type="entry name" value="CESA_like"/>
    <property type="match status" value="1"/>
</dbReference>
<feature type="transmembrane region" description="Helical" evidence="4">
    <location>
        <begin position="32"/>
        <end position="55"/>
    </location>
</feature>
<dbReference type="Pfam" id="PF13641">
    <property type="entry name" value="Glyco_tranf_2_3"/>
    <property type="match status" value="1"/>
</dbReference>
<keyword evidence="4" id="KW-1133">Transmembrane helix</keyword>
<reference evidence="5 6" key="1">
    <citation type="journal article" date="2022" name="ISME Commun">
        <title>Vulcanimicrobium alpinus gen. nov. sp. nov., the first cultivated representative of the candidate phylum 'Eremiobacterota', is a metabolically versatile aerobic anoxygenic phototroph.</title>
        <authorList>
            <person name="Yabe S."/>
            <person name="Muto K."/>
            <person name="Abe K."/>
            <person name="Yokota A."/>
            <person name="Staudigel H."/>
            <person name="Tebo B.M."/>
        </authorList>
    </citation>
    <scope>NUCLEOTIDE SEQUENCE [LARGE SCALE GENOMIC DNA]</scope>
    <source>
        <strain evidence="5 6">WC8-2</strain>
    </source>
</reference>
<comment type="similarity">
    <text evidence="1">Belongs to the glycosyltransferase 2 family.</text>
</comment>
<keyword evidence="4" id="KW-0472">Membrane</keyword>
<evidence type="ECO:0000313" key="6">
    <source>
        <dbReference type="Proteomes" id="UP001317532"/>
    </source>
</evidence>
<dbReference type="PANTHER" id="PTHR43630">
    <property type="entry name" value="POLY-BETA-1,6-N-ACETYL-D-GLUCOSAMINE SYNTHASE"/>
    <property type="match status" value="1"/>
</dbReference>
<dbReference type="PANTHER" id="PTHR43630:SF1">
    <property type="entry name" value="POLY-BETA-1,6-N-ACETYL-D-GLUCOSAMINE SYNTHASE"/>
    <property type="match status" value="1"/>
</dbReference>
<dbReference type="RefSeq" id="WP_317994438.1">
    <property type="nucleotide sequence ID" value="NZ_AP025523.1"/>
</dbReference>
<feature type="transmembrane region" description="Helical" evidence="4">
    <location>
        <begin position="422"/>
        <end position="442"/>
    </location>
</feature>
<evidence type="ECO:0000313" key="5">
    <source>
        <dbReference type="EMBL" id="BDE06791.1"/>
    </source>
</evidence>
<feature type="transmembrane region" description="Helical" evidence="4">
    <location>
        <begin position="61"/>
        <end position="90"/>
    </location>
</feature>
<dbReference type="InterPro" id="IPR029044">
    <property type="entry name" value="Nucleotide-diphossugar_trans"/>
</dbReference>
<protein>
    <submittedName>
        <fullName evidence="5">Glycosyl transferase</fullName>
    </submittedName>
</protein>
<proteinExistence type="inferred from homology"/>
<dbReference type="GO" id="GO:0016757">
    <property type="term" value="F:glycosyltransferase activity"/>
    <property type="evidence" value="ECO:0007669"/>
    <property type="project" value="UniProtKB-KW"/>
</dbReference>
<keyword evidence="2" id="KW-0328">Glycosyltransferase</keyword>
<evidence type="ECO:0000256" key="3">
    <source>
        <dbReference type="ARBA" id="ARBA00022679"/>
    </source>
</evidence>
<evidence type="ECO:0000256" key="2">
    <source>
        <dbReference type="ARBA" id="ARBA00022676"/>
    </source>
</evidence>
<keyword evidence="3 5" id="KW-0808">Transferase</keyword>
<keyword evidence="6" id="KW-1185">Reference proteome</keyword>
<evidence type="ECO:0000256" key="4">
    <source>
        <dbReference type="SAM" id="Phobius"/>
    </source>
</evidence>
<name>A0AAN2CA77_UNVUL</name>
<sequence>MSLLIPRNKPTIVTVARARSGRAFYLPIRAKLGVTLTIACLWVTFSVIMALPWIFDLSRTVTFPVAIATITLIAFFPGAMNAFIVSSLMIDRRPARRAPTVYPPVSILIAAYNEQATIAATIENVFETGYPGAMEVLVIDDGSTDATLVRARAMIAKYPALRVIAAPHGGKAAALNRGLELSSHDLLVSIDADTFLYRDALGRIVERFLSDPPETAAVAGTVLVRNSRDGVLAKVQEWDYFHGIAAVKRAQSLYQGTLVAQGAFSLYTKAALREVGGWPDTVGEDIVMTWAMLKSGHRVGYAEDAIAFTNVPTSYGAFFKQRRRWARGLIEAFRRHPEVLIQPRLNAVFIYWNLLFPLLDAVYLFVFVPGVVMALFGRFDLAGPATIAVLPLALLINLVIFRTQQPMFARQGLLVRRNLFGFLSYLLVYSLMLQPATIAGYLSEIIGLRKSWGTK</sequence>
<dbReference type="SUPFAM" id="SSF53448">
    <property type="entry name" value="Nucleotide-diphospho-sugar transferases"/>
    <property type="match status" value="1"/>
</dbReference>
<gene>
    <name evidence="5" type="ORF">WPS_20670</name>
</gene>
<feature type="transmembrane region" description="Helical" evidence="4">
    <location>
        <begin position="382"/>
        <end position="401"/>
    </location>
</feature>
<feature type="transmembrane region" description="Helical" evidence="4">
    <location>
        <begin position="350"/>
        <end position="376"/>
    </location>
</feature>
<evidence type="ECO:0000256" key="1">
    <source>
        <dbReference type="ARBA" id="ARBA00006739"/>
    </source>
</evidence>
<dbReference type="Gene3D" id="3.90.550.10">
    <property type="entry name" value="Spore Coat Polysaccharide Biosynthesis Protein SpsA, Chain A"/>
    <property type="match status" value="1"/>
</dbReference>
<dbReference type="AlphaFoldDB" id="A0AAN2CA77"/>
<keyword evidence="4" id="KW-0812">Transmembrane</keyword>
<dbReference type="KEGG" id="vab:WPS_20670"/>
<dbReference type="EMBL" id="AP025523">
    <property type="protein sequence ID" value="BDE06791.1"/>
    <property type="molecule type" value="Genomic_DNA"/>
</dbReference>
<accession>A0AAN2CA77</accession>
<organism evidence="5 6">
    <name type="scientific">Vulcanimicrobium alpinum</name>
    <dbReference type="NCBI Taxonomy" id="3016050"/>
    <lineage>
        <taxon>Bacteria</taxon>
        <taxon>Bacillati</taxon>
        <taxon>Vulcanimicrobiota</taxon>
        <taxon>Vulcanimicrobiia</taxon>
        <taxon>Vulcanimicrobiales</taxon>
        <taxon>Vulcanimicrobiaceae</taxon>
        <taxon>Vulcanimicrobium</taxon>
    </lineage>
</organism>